<evidence type="ECO:0000313" key="2">
    <source>
        <dbReference type="Proteomes" id="UP000092839"/>
    </source>
</evidence>
<dbReference type="STRING" id="1274631.LMTR13_15415"/>
<gene>
    <name evidence="1" type="ORF">LMTR13_15415</name>
</gene>
<dbReference type="Proteomes" id="UP000092839">
    <property type="component" value="Chromosome"/>
</dbReference>
<dbReference type="InterPro" id="IPR009945">
    <property type="entry name" value="ATPase_inh_sub_z"/>
</dbReference>
<dbReference type="EMBL" id="CP016428">
    <property type="protein sequence ID" value="ANW01352.1"/>
    <property type="molecule type" value="Genomic_DNA"/>
</dbReference>
<evidence type="ECO:0000313" key="1">
    <source>
        <dbReference type="EMBL" id="ANW01352.1"/>
    </source>
</evidence>
<dbReference type="PIRSF" id="PIRSF031780">
    <property type="entry name" value="UCP031780"/>
    <property type="match status" value="1"/>
</dbReference>
<name>A0A1B1UF07_9BRAD</name>
<organism evidence="1 2">
    <name type="scientific">Bradyrhizobium icense</name>
    <dbReference type="NCBI Taxonomy" id="1274631"/>
    <lineage>
        <taxon>Bacteria</taxon>
        <taxon>Pseudomonadati</taxon>
        <taxon>Pseudomonadota</taxon>
        <taxon>Alphaproteobacteria</taxon>
        <taxon>Hyphomicrobiales</taxon>
        <taxon>Nitrobacteraceae</taxon>
        <taxon>Bradyrhizobium</taxon>
    </lineage>
</organism>
<evidence type="ECO:0008006" key="3">
    <source>
        <dbReference type="Google" id="ProtNLM"/>
    </source>
</evidence>
<sequence length="107" mass="11667">MTTFDKREEGFEKKFALDEEQKFKAEVRRNKLLGLWAAEKLGLTGDAATAYSKEVVAADFEEAGDKDVQNKIVKDFAAKGVAIAAPEVRAKMDELMAQAAAQVKAGT</sequence>
<dbReference type="InterPro" id="IPR038293">
    <property type="entry name" value="ATPase_inh_sub_z_sf"/>
</dbReference>
<reference evidence="1 2" key="1">
    <citation type="submission" date="2016-07" db="EMBL/GenBank/DDBJ databases">
        <title>Complete genome sequence of Bradyrhizobium icense LMTR 13T, a potential inoculant strain isolated from lima bean (Phaseolus lunatus) in Peru.</title>
        <authorList>
            <person name="Ormeno-Orrillo E."/>
            <person name="Duran D."/>
            <person name="Rogel M.A."/>
            <person name="Rey L."/>
            <person name="Imperial J."/>
            <person name="Ruiz-Argueso T."/>
            <person name="Martinez-Romero E."/>
        </authorList>
    </citation>
    <scope>NUCLEOTIDE SEQUENCE [LARGE SCALE GENOMIC DNA]</scope>
    <source>
        <strain evidence="1 2">LMTR 13</strain>
    </source>
</reference>
<protein>
    <recommendedName>
        <fullName evidence="3">DUF1476 domain-containing protein</fullName>
    </recommendedName>
</protein>
<keyword evidence="2" id="KW-1185">Reference proteome</keyword>
<proteinExistence type="predicted"/>
<dbReference type="Pfam" id="PF07345">
    <property type="entry name" value="ATPaseInh_sub_z"/>
    <property type="match status" value="1"/>
</dbReference>
<dbReference type="KEGG" id="bic:LMTR13_15415"/>
<dbReference type="AlphaFoldDB" id="A0A1B1UF07"/>
<dbReference type="Gene3D" id="1.10.790.20">
    <property type="entry name" value="Domain of unknown function DUF1476"/>
    <property type="match status" value="1"/>
</dbReference>
<accession>A0A1B1UF07</accession>
<dbReference type="RefSeq" id="WP_065728614.1">
    <property type="nucleotide sequence ID" value="NZ_CP016428.1"/>
</dbReference>
<dbReference type="OrthoDB" id="9810387at2"/>